<dbReference type="AlphaFoldDB" id="A0A3N3DXN3"/>
<name>A0A3N3DXN3_9VIBR</name>
<dbReference type="Pfam" id="PF13302">
    <property type="entry name" value="Acetyltransf_3"/>
    <property type="match status" value="1"/>
</dbReference>
<reference evidence="2 3" key="1">
    <citation type="submission" date="2018-11" db="EMBL/GenBank/DDBJ databases">
        <title>Vibrio ponticus strain CAIM 1751 pathogenic for the snapper Lutjanus guttatus.</title>
        <authorList>
            <person name="Soto-Rodriguez S."/>
            <person name="Lozano-Olvera R."/>
            <person name="Gomez-Gil B."/>
        </authorList>
    </citation>
    <scope>NUCLEOTIDE SEQUENCE [LARGE SCALE GENOMIC DNA]</scope>
    <source>
        <strain evidence="2 3">CAIM 1751</strain>
    </source>
</reference>
<organism evidence="2 3">
    <name type="scientific">Vibrio ponticus</name>
    <dbReference type="NCBI Taxonomy" id="265668"/>
    <lineage>
        <taxon>Bacteria</taxon>
        <taxon>Pseudomonadati</taxon>
        <taxon>Pseudomonadota</taxon>
        <taxon>Gammaproteobacteria</taxon>
        <taxon>Vibrionales</taxon>
        <taxon>Vibrionaceae</taxon>
        <taxon>Vibrio</taxon>
    </lineage>
</organism>
<keyword evidence="2" id="KW-0808">Transferase</keyword>
<feature type="domain" description="N-acetyltransferase" evidence="1">
    <location>
        <begin position="9"/>
        <end position="173"/>
    </location>
</feature>
<proteinExistence type="predicted"/>
<comment type="caution">
    <text evidence="2">The sequence shown here is derived from an EMBL/GenBank/DDBJ whole genome shotgun (WGS) entry which is preliminary data.</text>
</comment>
<evidence type="ECO:0000313" key="2">
    <source>
        <dbReference type="EMBL" id="ROV58928.1"/>
    </source>
</evidence>
<dbReference type="InterPro" id="IPR051531">
    <property type="entry name" value="N-acetyltransferase"/>
</dbReference>
<dbReference type="Proteomes" id="UP000278792">
    <property type="component" value="Unassembled WGS sequence"/>
</dbReference>
<gene>
    <name evidence="2" type="ORF">EGH82_16000</name>
</gene>
<dbReference type="PANTHER" id="PTHR43792">
    <property type="entry name" value="GNAT FAMILY, PUTATIVE (AFU_ORTHOLOGUE AFUA_3G00765)-RELATED-RELATED"/>
    <property type="match status" value="1"/>
</dbReference>
<protein>
    <submittedName>
        <fullName evidence="2">N-acetyltransferase</fullName>
    </submittedName>
</protein>
<dbReference type="RefSeq" id="WP_123782856.1">
    <property type="nucleotide sequence ID" value="NZ_RKIK01000057.1"/>
</dbReference>
<dbReference type="EMBL" id="RKIK01000057">
    <property type="protein sequence ID" value="ROV58928.1"/>
    <property type="molecule type" value="Genomic_DNA"/>
</dbReference>
<accession>A0A3N3DXN3</accession>
<evidence type="ECO:0000313" key="3">
    <source>
        <dbReference type="Proteomes" id="UP000278792"/>
    </source>
</evidence>
<dbReference type="PROSITE" id="PS51186">
    <property type="entry name" value="GNAT"/>
    <property type="match status" value="1"/>
</dbReference>
<dbReference type="SUPFAM" id="SSF55729">
    <property type="entry name" value="Acyl-CoA N-acyltransferases (Nat)"/>
    <property type="match status" value="1"/>
</dbReference>
<dbReference type="GO" id="GO:0016747">
    <property type="term" value="F:acyltransferase activity, transferring groups other than amino-acyl groups"/>
    <property type="evidence" value="ECO:0007669"/>
    <property type="project" value="InterPro"/>
</dbReference>
<dbReference type="InterPro" id="IPR000182">
    <property type="entry name" value="GNAT_dom"/>
</dbReference>
<dbReference type="InterPro" id="IPR016181">
    <property type="entry name" value="Acyl_CoA_acyltransferase"/>
</dbReference>
<dbReference type="Gene3D" id="3.40.630.30">
    <property type="match status" value="1"/>
</dbReference>
<sequence length="179" mass="20774">MFKLQTRRLTLRDMMESDEAAFVALSQDIKYQRFYSEEDCDAEKYRELTKLFIAQTSEQPRKAYQLAIEDTVTGQFIGTACLRLEADQQASIGCGLSRSSQGVGLVQEAMSALIEFGFSELGVHRMYAETISENLPAIKLCQTLGMVKEGHFREHRYFKHQWWDTVVYAIRVDEWQERH</sequence>
<evidence type="ECO:0000259" key="1">
    <source>
        <dbReference type="PROSITE" id="PS51186"/>
    </source>
</evidence>